<comment type="cofactor">
    <cofactor evidence="12">
        <name>Mg(2+)</name>
        <dbReference type="ChEBI" id="CHEBI:18420"/>
    </cofactor>
    <cofactor evidence="12">
        <name>Mn(2+)</name>
        <dbReference type="ChEBI" id="CHEBI:29035"/>
    </cofactor>
    <text evidence="12">Binds 2 magnesium or manganese ions per subunit.</text>
</comment>
<dbReference type="InterPro" id="IPR000291">
    <property type="entry name" value="D-Ala_lig_Van_CS"/>
</dbReference>
<evidence type="ECO:0000256" key="10">
    <source>
        <dbReference type="HAMAP-Rule" id="MF_00047"/>
    </source>
</evidence>
<feature type="domain" description="ATP-grasp" evidence="14">
    <location>
        <begin position="142"/>
        <end position="338"/>
    </location>
</feature>
<evidence type="ECO:0000256" key="8">
    <source>
        <dbReference type="ARBA" id="ARBA00022984"/>
    </source>
</evidence>
<feature type="active site" evidence="11">
    <location>
        <position position="185"/>
    </location>
</feature>
<feature type="binding site" evidence="12">
    <location>
        <position position="292"/>
    </location>
    <ligand>
        <name>Mg(2+)</name>
        <dbReference type="ChEBI" id="CHEBI:18420"/>
        <label>1</label>
    </ligand>
</feature>
<dbReference type="Pfam" id="PF07478">
    <property type="entry name" value="Dala_Dala_lig_C"/>
    <property type="match status" value="1"/>
</dbReference>
<dbReference type="InterPro" id="IPR005905">
    <property type="entry name" value="D_ala_D_ala"/>
</dbReference>
<dbReference type="NCBIfam" id="NF002528">
    <property type="entry name" value="PRK01966.1-4"/>
    <property type="match status" value="1"/>
</dbReference>
<dbReference type="InterPro" id="IPR011761">
    <property type="entry name" value="ATP-grasp"/>
</dbReference>
<keyword evidence="7 10" id="KW-0133">Cell shape</keyword>
<dbReference type="GO" id="GO:0046872">
    <property type="term" value="F:metal ion binding"/>
    <property type="evidence" value="ECO:0007669"/>
    <property type="project" value="UniProtKB-KW"/>
</dbReference>
<feature type="binding site" evidence="12">
    <location>
        <position position="305"/>
    </location>
    <ligand>
        <name>Mg(2+)</name>
        <dbReference type="ChEBI" id="CHEBI:18420"/>
        <label>1</label>
    </ligand>
</feature>
<evidence type="ECO:0000256" key="1">
    <source>
        <dbReference type="ARBA" id="ARBA00004496"/>
    </source>
</evidence>
<dbReference type="HAMAP" id="MF_00047">
    <property type="entry name" value="Dala_Dala_lig"/>
    <property type="match status" value="1"/>
</dbReference>
<evidence type="ECO:0000256" key="7">
    <source>
        <dbReference type="ARBA" id="ARBA00022960"/>
    </source>
</evidence>
<dbReference type="GO" id="GO:0009252">
    <property type="term" value="P:peptidoglycan biosynthetic process"/>
    <property type="evidence" value="ECO:0007669"/>
    <property type="project" value="UniProtKB-UniRule"/>
</dbReference>
<dbReference type="Gene3D" id="3.40.50.20">
    <property type="match status" value="1"/>
</dbReference>
<sequence>MKIAVLCGGISTEREISIRTGCMVCKALRTKGHNAVLIDVFFGNKNVNLFDEGSKESYDCDEEVKKIRENDNLVEETKKNRKAFFGDNLIEICKQADIAFLALHGENGENGKVQASFDLLGIKYTGSGYLGSALAMDKGLTKNMLKYNDIPTPNGYTVNKAYAKYELETDEFTYPCVVKPTCGGSSVGVSIANNADEYKNALEEAFKYENEVVVEEFIKGREFSVGIMGDEALPIIEIIPKEGFYDYENKYLEGRTLEVCPAELDKENTKIMQEWALKVSKVLRLRAYCRIDFILTEDGKHYCLEANTLPGMTATSLIPQEAAAVGIDFPTLCEKLIEISLNA</sequence>
<dbReference type="Gene3D" id="3.30.470.20">
    <property type="entry name" value="ATP-grasp fold, B domain"/>
    <property type="match status" value="1"/>
</dbReference>
<keyword evidence="3 10" id="KW-0963">Cytoplasm</keyword>
<dbReference type="GO" id="GO:0008360">
    <property type="term" value="P:regulation of cell shape"/>
    <property type="evidence" value="ECO:0007669"/>
    <property type="project" value="UniProtKB-KW"/>
</dbReference>
<evidence type="ECO:0000256" key="5">
    <source>
        <dbReference type="ARBA" id="ARBA00022741"/>
    </source>
</evidence>
<dbReference type="GO" id="GO:0005737">
    <property type="term" value="C:cytoplasm"/>
    <property type="evidence" value="ECO:0007669"/>
    <property type="project" value="UniProtKB-SubCell"/>
</dbReference>
<reference evidence="15 16" key="1">
    <citation type="submission" date="2017-02" db="EMBL/GenBank/DDBJ databases">
        <authorList>
            <person name="Peterson S.W."/>
        </authorList>
    </citation>
    <scope>NUCLEOTIDE SEQUENCE [LARGE SCALE GENOMIC DNA]</scope>
    <source>
        <strain evidence="15 16">ATCC 35992</strain>
    </source>
</reference>
<dbReference type="InterPro" id="IPR013815">
    <property type="entry name" value="ATP_grasp_subdomain_1"/>
</dbReference>
<comment type="subcellular location">
    <subcellularLocation>
        <location evidence="1 10">Cytoplasm</location>
    </subcellularLocation>
</comment>
<protein>
    <recommendedName>
        <fullName evidence="10">D-alanine--D-alanine ligase</fullName>
        <ecNumber evidence="10">6.3.2.4</ecNumber>
    </recommendedName>
    <alternativeName>
        <fullName evidence="10">D-Ala-D-Ala ligase</fullName>
    </alternativeName>
    <alternativeName>
        <fullName evidence="10">D-alanylalanine synthetase</fullName>
    </alternativeName>
</protein>
<dbReference type="STRING" id="39495.SAMN02745111_00137"/>
<dbReference type="InterPro" id="IPR011127">
    <property type="entry name" value="Dala_Dala_lig_N"/>
</dbReference>
<keyword evidence="12" id="KW-0479">Metal-binding</keyword>
<dbReference type="EMBL" id="FUXZ01000002">
    <property type="protein sequence ID" value="SKA59974.1"/>
    <property type="molecule type" value="Genomic_DNA"/>
</dbReference>
<feature type="binding site" evidence="12">
    <location>
        <position position="305"/>
    </location>
    <ligand>
        <name>Mg(2+)</name>
        <dbReference type="ChEBI" id="CHEBI:18420"/>
        <label>2</label>
    </ligand>
</feature>
<feature type="active site" evidence="11">
    <location>
        <position position="13"/>
    </location>
</feature>
<dbReference type="UniPathway" id="UPA00219"/>
<dbReference type="SMART" id="SM01209">
    <property type="entry name" value="GARS_A"/>
    <property type="match status" value="1"/>
</dbReference>
<keyword evidence="12" id="KW-0460">Magnesium</keyword>
<dbReference type="SUPFAM" id="SSF56059">
    <property type="entry name" value="Glutathione synthetase ATP-binding domain-like"/>
    <property type="match status" value="1"/>
</dbReference>
<dbReference type="InterPro" id="IPR011095">
    <property type="entry name" value="Dala_Dala_lig_C"/>
</dbReference>
<dbReference type="NCBIfam" id="NF002378">
    <property type="entry name" value="PRK01372.1"/>
    <property type="match status" value="1"/>
</dbReference>
<dbReference type="GO" id="GO:0071555">
    <property type="term" value="P:cell wall organization"/>
    <property type="evidence" value="ECO:0007669"/>
    <property type="project" value="UniProtKB-KW"/>
</dbReference>
<dbReference type="GO" id="GO:0005524">
    <property type="term" value="F:ATP binding"/>
    <property type="evidence" value="ECO:0007669"/>
    <property type="project" value="UniProtKB-UniRule"/>
</dbReference>
<dbReference type="PIRSF" id="PIRSF039102">
    <property type="entry name" value="Ddl/VanB"/>
    <property type="match status" value="1"/>
</dbReference>
<gene>
    <name evidence="10" type="primary">ddl</name>
    <name evidence="15" type="ORF">SAMN02745111_00137</name>
</gene>
<feature type="active site" evidence="11">
    <location>
        <position position="316"/>
    </location>
</feature>
<keyword evidence="4 10" id="KW-0436">Ligase</keyword>
<evidence type="ECO:0000256" key="12">
    <source>
        <dbReference type="PIRSR" id="PIRSR039102-3"/>
    </source>
</evidence>
<evidence type="ECO:0000256" key="3">
    <source>
        <dbReference type="ARBA" id="ARBA00022490"/>
    </source>
</evidence>
<dbReference type="GO" id="GO:0008716">
    <property type="term" value="F:D-alanine-D-alanine ligase activity"/>
    <property type="evidence" value="ECO:0007669"/>
    <property type="project" value="UniProtKB-UniRule"/>
</dbReference>
<dbReference type="OrthoDB" id="9813261at2"/>
<dbReference type="EC" id="6.3.2.4" evidence="10"/>
<dbReference type="Pfam" id="PF01820">
    <property type="entry name" value="Dala_Dala_lig_N"/>
    <property type="match status" value="1"/>
</dbReference>
<comment type="catalytic activity">
    <reaction evidence="10">
        <text>2 D-alanine + ATP = D-alanyl-D-alanine + ADP + phosphate + H(+)</text>
        <dbReference type="Rhea" id="RHEA:11224"/>
        <dbReference type="ChEBI" id="CHEBI:15378"/>
        <dbReference type="ChEBI" id="CHEBI:30616"/>
        <dbReference type="ChEBI" id="CHEBI:43474"/>
        <dbReference type="ChEBI" id="CHEBI:57416"/>
        <dbReference type="ChEBI" id="CHEBI:57822"/>
        <dbReference type="ChEBI" id="CHEBI:456216"/>
        <dbReference type="EC" id="6.3.2.4"/>
    </reaction>
</comment>
<dbReference type="Proteomes" id="UP000190814">
    <property type="component" value="Unassembled WGS sequence"/>
</dbReference>
<evidence type="ECO:0000313" key="15">
    <source>
        <dbReference type="EMBL" id="SKA59974.1"/>
    </source>
</evidence>
<keyword evidence="12" id="KW-0464">Manganese</keyword>
<evidence type="ECO:0000256" key="4">
    <source>
        <dbReference type="ARBA" id="ARBA00022598"/>
    </source>
</evidence>
<dbReference type="PROSITE" id="PS00843">
    <property type="entry name" value="DALA_DALA_LIGASE_1"/>
    <property type="match status" value="1"/>
</dbReference>
<accession>A0A1T4V521</accession>
<keyword evidence="9 10" id="KW-0961">Cell wall biogenesis/degradation</keyword>
<evidence type="ECO:0000256" key="9">
    <source>
        <dbReference type="ARBA" id="ARBA00023316"/>
    </source>
</evidence>
<dbReference type="PANTHER" id="PTHR23132">
    <property type="entry name" value="D-ALANINE--D-ALANINE LIGASE"/>
    <property type="match status" value="1"/>
</dbReference>
<dbReference type="RefSeq" id="WP_078765029.1">
    <property type="nucleotide sequence ID" value="NZ_FUXZ01000002.1"/>
</dbReference>
<dbReference type="PROSITE" id="PS00844">
    <property type="entry name" value="DALA_DALA_LIGASE_2"/>
    <property type="match status" value="1"/>
</dbReference>
<comment type="similarity">
    <text evidence="2 10">Belongs to the D-alanine--D-alanine ligase family.</text>
</comment>
<dbReference type="InterPro" id="IPR016185">
    <property type="entry name" value="PreATP-grasp_dom_sf"/>
</dbReference>
<proteinExistence type="inferred from homology"/>
<keyword evidence="8 10" id="KW-0573">Peptidoglycan synthesis</keyword>
<feature type="binding site" evidence="12">
    <location>
        <position position="307"/>
    </location>
    <ligand>
        <name>Mg(2+)</name>
        <dbReference type="ChEBI" id="CHEBI:18420"/>
        <label>2</label>
    </ligand>
</feature>
<name>A0A1T4V521_9FIRM</name>
<evidence type="ECO:0000259" key="14">
    <source>
        <dbReference type="PROSITE" id="PS50975"/>
    </source>
</evidence>
<evidence type="ECO:0000313" key="16">
    <source>
        <dbReference type="Proteomes" id="UP000190814"/>
    </source>
</evidence>
<dbReference type="Gene3D" id="3.30.1490.20">
    <property type="entry name" value="ATP-grasp fold, A domain"/>
    <property type="match status" value="1"/>
</dbReference>
<dbReference type="SUPFAM" id="SSF52440">
    <property type="entry name" value="PreATP-grasp domain"/>
    <property type="match status" value="1"/>
</dbReference>
<keyword evidence="6 13" id="KW-0067">ATP-binding</keyword>
<dbReference type="PANTHER" id="PTHR23132:SF23">
    <property type="entry name" value="D-ALANINE--D-ALANINE LIGASE B"/>
    <property type="match status" value="1"/>
</dbReference>
<evidence type="ECO:0000256" key="2">
    <source>
        <dbReference type="ARBA" id="ARBA00010871"/>
    </source>
</evidence>
<keyword evidence="16" id="KW-1185">Reference proteome</keyword>
<dbReference type="NCBIfam" id="TIGR01205">
    <property type="entry name" value="D_ala_D_alaTIGR"/>
    <property type="match status" value="1"/>
</dbReference>
<keyword evidence="5 13" id="KW-0547">Nucleotide-binding</keyword>
<dbReference type="PROSITE" id="PS50975">
    <property type="entry name" value="ATP_GRASP"/>
    <property type="match status" value="1"/>
</dbReference>
<comment type="function">
    <text evidence="10">Cell wall formation.</text>
</comment>
<evidence type="ECO:0000256" key="13">
    <source>
        <dbReference type="PROSITE-ProRule" id="PRU00409"/>
    </source>
</evidence>
<organism evidence="15 16">
    <name type="scientific">Eubacterium uniforme</name>
    <dbReference type="NCBI Taxonomy" id="39495"/>
    <lineage>
        <taxon>Bacteria</taxon>
        <taxon>Bacillati</taxon>
        <taxon>Bacillota</taxon>
        <taxon>Clostridia</taxon>
        <taxon>Eubacteriales</taxon>
        <taxon>Eubacteriaceae</taxon>
        <taxon>Eubacterium</taxon>
    </lineage>
</organism>
<evidence type="ECO:0000256" key="11">
    <source>
        <dbReference type="PIRSR" id="PIRSR039102-1"/>
    </source>
</evidence>
<comment type="pathway">
    <text evidence="10">Cell wall biogenesis; peptidoglycan biosynthesis.</text>
</comment>
<evidence type="ECO:0000256" key="6">
    <source>
        <dbReference type="ARBA" id="ARBA00022840"/>
    </source>
</evidence>
<dbReference type="AlphaFoldDB" id="A0A1T4V521"/>